<reference evidence="3 4" key="1">
    <citation type="submission" date="2015-11" db="EMBL/GenBank/DDBJ databases">
        <authorList>
            <person name="Lin W."/>
        </authorList>
    </citation>
    <scope>NUCLEOTIDE SEQUENCE [LARGE SCALE GENOMIC DNA]</scope>
    <source>
        <strain evidence="3 4">HCH-1</strain>
    </source>
</reference>
<dbReference type="RefSeq" id="WP_085053774.1">
    <property type="nucleotide sequence ID" value="NZ_LNQR01000126.1"/>
</dbReference>
<dbReference type="PANTHER" id="PTHR11113">
    <property type="entry name" value="N-ACETYLGLUCOSAMINE-6-PHOSPHATE DEACETYLASE"/>
    <property type="match status" value="1"/>
</dbReference>
<dbReference type="InterPro" id="IPR032466">
    <property type="entry name" value="Metal_Hydrolase"/>
</dbReference>
<dbReference type="PANTHER" id="PTHR11113:SF14">
    <property type="entry name" value="N-ACETYLGLUCOSAMINE-6-PHOSPHATE DEACETYLASE"/>
    <property type="match status" value="1"/>
</dbReference>
<dbReference type="GO" id="GO:0008448">
    <property type="term" value="F:N-acetylglucosamine-6-phosphate deacetylase activity"/>
    <property type="evidence" value="ECO:0007669"/>
    <property type="project" value="UniProtKB-EC"/>
</dbReference>
<keyword evidence="4" id="KW-1185">Reference proteome</keyword>
<dbReference type="SUPFAM" id="SSF51556">
    <property type="entry name" value="Metallo-dependent hydrolases"/>
    <property type="match status" value="1"/>
</dbReference>
<dbReference type="Gene3D" id="3.20.20.140">
    <property type="entry name" value="Metal-dependent hydrolases"/>
    <property type="match status" value="1"/>
</dbReference>
<comment type="caution">
    <text evidence="3">The sequence shown here is derived from an EMBL/GenBank/DDBJ whole genome shotgun (WGS) entry which is preliminary data.</text>
</comment>
<dbReference type="EC" id="3.5.1.25" evidence="3"/>
<organism evidence="3 4">
    <name type="scientific">Candidatus Magnetominusculus xianensis</name>
    <dbReference type="NCBI Taxonomy" id="1748249"/>
    <lineage>
        <taxon>Bacteria</taxon>
        <taxon>Pseudomonadati</taxon>
        <taxon>Nitrospirota</taxon>
        <taxon>Nitrospiria</taxon>
        <taxon>Nitrospirales</taxon>
        <taxon>Nitrospiraceae</taxon>
        <taxon>Candidatus Magnetominusculus</taxon>
    </lineage>
</organism>
<keyword evidence="2 3" id="KW-0378">Hydrolase</keyword>
<dbReference type="EMBL" id="LNQR01000126">
    <property type="protein sequence ID" value="KWT76384.1"/>
    <property type="molecule type" value="Genomic_DNA"/>
</dbReference>
<protein>
    <submittedName>
        <fullName evidence="3">N-acetylglucosamine-6-phosphate deacetylase</fullName>
        <ecNumber evidence="3">3.5.1.25</ecNumber>
    </submittedName>
</protein>
<proteinExistence type="inferred from homology"/>
<comment type="similarity">
    <text evidence="1">Belongs to the metallo-dependent hydrolases superfamily. NagA family.</text>
</comment>
<accession>A0ABR5SCC6</accession>
<evidence type="ECO:0000313" key="4">
    <source>
        <dbReference type="Proteomes" id="UP000060487"/>
    </source>
</evidence>
<evidence type="ECO:0000313" key="3">
    <source>
        <dbReference type="EMBL" id="KWT76384.1"/>
    </source>
</evidence>
<gene>
    <name evidence="3" type="primary">nagA</name>
    <name evidence="3" type="ORF">ASN18_3169</name>
</gene>
<evidence type="ECO:0000256" key="1">
    <source>
        <dbReference type="ARBA" id="ARBA00010716"/>
    </source>
</evidence>
<name>A0ABR5SCC6_9BACT</name>
<sequence>MKSPIIDIHTHGVGGLDTRTASAADILKIAEIQMACGVDGIVPTVYTDDIQTMRLHMSAIKEAMELQRHSRLTAQAVILGLHLEGPFLNPQRCGALKRTAFIKPTERALNELIEGFSDIIKIITIAPELDGAVELIRLITKLGIIVSMGHSGATYAEALAGFSAGARGITHLFNATAPFHHREPGLVGFGLTNKAIYIEVIADPYHLHPSAIELIFAAKPLDKIIIVSDSVKETGTMPTSSAGITDINNTLQGGAATLMESARRLIQLGSDEDKIMRCVTENPTRYLSSLS</sequence>
<dbReference type="Proteomes" id="UP000060487">
    <property type="component" value="Unassembled WGS sequence"/>
</dbReference>
<evidence type="ECO:0000256" key="2">
    <source>
        <dbReference type="ARBA" id="ARBA00022801"/>
    </source>
</evidence>